<organism evidence="2 3">
    <name type="scientific">Steinernema carpocapsae</name>
    <name type="common">Entomopathogenic nematode</name>
    <dbReference type="NCBI Taxonomy" id="34508"/>
    <lineage>
        <taxon>Eukaryota</taxon>
        <taxon>Metazoa</taxon>
        <taxon>Ecdysozoa</taxon>
        <taxon>Nematoda</taxon>
        <taxon>Chromadorea</taxon>
        <taxon>Rhabditida</taxon>
        <taxon>Tylenchina</taxon>
        <taxon>Panagrolaimomorpha</taxon>
        <taxon>Strongyloidoidea</taxon>
        <taxon>Steinernematidae</taxon>
        <taxon>Steinernema</taxon>
    </lineage>
</organism>
<name>A0A4U5M193_STECR</name>
<feature type="transmembrane region" description="Helical" evidence="1">
    <location>
        <begin position="121"/>
        <end position="143"/>
    </location>
</feature>
<dbReference type="OrthoDB" id="10534857at2759"/>
<evidence type="ECO:0000313" key="2">
    <source>
        <dbReference type="EMBL" id="TKR62063.1"/>
    </source>
</evidence>
<comment type="caution">
    <text evidence="2">The sequence shown here is derived from an EMBL/GenBank/DDBJ whole genome shotgun (WGS) entry which is preliminary data.</text>
</comment>
<dbReference type="Proteomes" id="UP000298663">
    <property type="component" value="Unassembled WGS sequence"/>
</dbReference>
<feature type="transmembrane region" description="Helical" evidence="1">
    <location>
        <begin position="48"/>
        <end position="67"/>
    </location>
</feature>
<keyword evidence="3" id="KW-1185">Reference proteome</keyword>
<dbReference type="AlphaFoldDB" id="A0A4U5M193"/>
<feature type="transmembrane region" description="Helical" evidence="1">
    <location>
        <begin position="171"/>
        <end position="191"/>
    </location>
</feature>
<keyword evidence="1" id="KW-1133">Transmembrane helix</keyword>
<dbReference type="EMBL" id="AZBU02000010">
    <property type="protein sequence ID" value="TKR62063.1"/>
    <property type="molecule type" value="Genomic_DNA"/>
</dbReference>
<feature type="transmembrane region" description="Helical" evidence="1">
    <location>
        <begin position="253"/>
        <end position="273"/>
    </location>
</feature>
<sequence length="282" mass="32150">MVSAELVSQYVQLSLCVVVLVVNVLVTVRNNIGRLDISQHLNMCHLKLYLENVYAVAVLLYSSCRLIDLLDMERVDDFIYVFGNVMSSLQASMALLYLFLTMDRYFAMKRPIVYSQYYSSYIKRSAVTLGTLVLLLAFFIYAVTKNAVIPVMEHPAFAAISDSGFFNFLRIAKLICYAASIGFMVNCRLRYARFIKKKRAKFMGSFVDNVKSANRVVYLLTFFMIILIFIPLAGQLCPTSWGIILQQHENCGYMMFAVLSSAVFMCSTTTYTCKTRPQINYI</sequence>
<feature type="transmembrane region" description="Helical" evidence="1">
    <location>
        <begin position="212"/>
        <end position="233"/>
    </location>
</feature>
<evidence type="ECO:0008006" key="4">
    <source>
        <dbReference type="Google" id="ProtNLM"/>
    </source>
</evidence>
<reference evidence="2 3" key="1">
    <citation type="journal article" date="2015" name="Genome Biol.">
        <title>Comparative genomics of Steinernema reveals deeply conserved gene regulatory networks.</title>
        <authorList>
            <person name="Dillman A.R."/>
            <person name="Macchietto M."/>
            <person name="Porter C.F."/>
            <person name="Rogers A."/>
            <person name="Williams B."/>
            <person name="Antoshechkin I."/>
            <person name="Lee M.M."/>
            <person name="Goodwin Z."/>
            <person name="Lu X."/>
            <person name="Lewis E.E."/>
            <person name="Goodrich-Blair H."/>
            <person name="Stock S.P."/>
            <person name="Adams B.J."/>
            <person name="Sternberg P.W."/>
            <person name="Mortazavi A."/>
        </authorList>
    </citation>
    <scope>NUCLEOTIDE SEQUENCE [LARGE SCALE GENOMIC DNA]</scope>
    <source>
        <strain evidence="2 3">ALL</strain>
    </source>
</reference>
<feature type="transmembrane region" description="Helical" evidence="1">
    <location>
        <begin position="79"/>
        <end position="100"/>
    </location>
</feature>
<gene>
    <name evidence="2" type="ORF">L596_026070</name>
</gene>
<feature type="transmembrane region" description="Helical" evidence="1">
    <location>
        <begin position="6"/>
        <end position="28"/>
    </location>
</feature>
<reference evidence="2 3" key="2">
    <citation type="journal article" date="2019" name="G3 (Bethesda)">
        <title>Hybrid Assembly of the Genome of the Entomopathogenic Nematode Steinernema carpocapsae Identifies the X-Chromosome.</title>
        <authorList>
            <person name="Serra L."/>
            <person name="Macchietto M."/>
            <person name="Macias-Munoz A."/>
            <person name="McGill C.J."/>
            <person name="Rodriguez I.M."/>
            <person name="Rodriguez B."/>
            <person name="Murad R."/>
            <person name="Mortazavi A."/>
        </authorList>
    </citation>
    <scope>NUCLEOTIDE SEQUENCE [LARGE SCALE GENOMIC DNA]</scope>
    <source>
        <strain evidence="2 3">ALL</strain>
    </source>
</reference>
<evidence type="ECO:0000313" key="3">
    <source>
        <dbReference type="Proteomes" id="UP000298663"/>
    </source>
</evidence>
<evidence type="ECO:0000256" key="1">
    <source>
        <dbReference type="SAM" id="Phobius"/>
    </source>
</evidence>
<keyword evidence="1" id="KW-0472">Membrane</keyword>
<keyword evidence="1" id="KW-0812">Transmembrane</keyword>
<accession>A0A4U5M193</accession>
<protein>
    <recommendedName>
        <fullName evidence="4">G-protein coupled receptors family 1 profile domain-containing protein</fullName>
    </recommendedName>
</protein>
<proteinExistence type="predicted"/>